<keyword evidence="3" id="KW-1185">Reference proteome</keyword>
<feature type="compositionally biased region" description="Acidic residues" evidence="1">
    <location>
        <begin position="684"/>
        <end position="694"/>
    </location>
</feature>
<feature type="region of interest" description="Disordered" evidence="1">
    <location>
        <begin position="1"/>
        <end position="21"/>
    </location>
</feature>
<feature type="compositionally biased region" description="Basic and acidic residues" evidence="1">
    <location>
        <begin position="465"/>
        <end position="482"/>
    </location>
</feature>
<proteinExistence type="predicted"/>
<feature type="compositionally biased region" description="Polar residues" evidence="1">
    <location>
        <begin position="492"/>
        <end position="502"/>
    </location>
</feature>
<feature type="compositionally biased region" description="Acidic residues" evidence="1">
    <location>
        <begin position="453"/>
        <end position="464"/>
    </location>
</feature>
<feature type="compositionally biased region" description="Basic and acidic residues" evidence="1">
    <location>
        <begin position="386"/>
        <end position="401"/>
    </location>
</feature>
<sequence length="716" mass="80081">MSMNAREFSPSQYDNITKKPIGNDNTFSNESPWHSMFGLSDHPLLQKYTIKADDNEAIKIQDIIIYGGYRLTRIVDAMKAYVEETHSFNESKRRNTWMQIGLLHELQFFQSFLGLGISVGLQPKVPPIYSLLGQIFGLRTTHDVPEQINFADLDDPLFCSWRVPSLGLLGGWWADPDFNMADPHDYRNKTRLIRMEDLFQHISEFRMLQADMLQTHHRSQTESAADPETHSSRRAKWKMPRLLFEEDQGMTVKESKLEDWPSLSTVMRGRSWAPVVADADLEAGVHYLGDADFRRNRGEWPMKSASDVAWARFDSGHQGLYLKTIGTDHDIARAPHGFASDDPITRDLYPWKAREPLIPSSSLVSSTNPADVMEPYHRWLTHQQVDAERTHSPPVHHRADSEPQQSPSHNKGQQDGKLARPSVRFASPVAKLAPQSDPAVPSDRFSQLALHDSEDDADDEEDELPERIAEPTERARKNDKKPGSLPDGGMNTARTKPSSTSMFGEMADHSSDSDAIESMGGSSLPSAAAKTAEHLSSTNVSTSRASERFREMADHSSDEGMEVGQSNLENAAGNRRVKATHTKSHGPQVSTTAELCVGSVFAEMNDDSDGNEDNNGQTDREDEAGQTRIVFLPADASSHVPDEDANAEIVKSVFAEMMDDSEDDEEEDEVMADRDANVFASMLLDDDETEDMQWDTESAYPLDAMPDEPNDESEDV</sequence>
<feature type="compositionally biased region" description="Basic residues" evidence="1">
    <location>
        <begin position="575"/>
        <end position="584"/>
    </location>
</feature>
<evidence type="ECO:0000313" key="2">
    <source>
        <dbReference type="EMBL" id="PPQ83234.1"/>
    </source>
</evidence>
<feature type="compositionally biased region" description="Polar residues" evidence="1">
    <location>
        <begin position="402"/>
        <end position="411"/>
    </location>
</feature>
<evidence type="ECO:0000256" key="1">
    <source>
        <dbReference type="SAM" id="MobiDB-lite"/>
    </source>
</evidence>
<organism evidence="2 3">
    <name type="scientific">Panaeolus cyanescens</name>
    <dbReference type="NCBI Taxonomy" id="181874"/>
    <lineage>
        <taxon>Eukaryota</taxon>
        <taxon>Fungi</taxon>
        <taxon>Dikarya</taxon>
        <taxon>Basidiomycota</taxon>
        <taxon>Agaricomycotina</taxon>
        <taxon>Agaricomycetes</taxon>
        <taxon>Agaricomycetidae</taxon>
        <taxon>Agaricales</taxon>
        <taxon>Agaricineae</taxon>
        <taxon>Galeropsidaceae</taxon>
        <taxon>Panaeolus</taxon>
    </lineage>
</organism>
<feature type="region of interest" description="Disordered" evidence="1">
    <location>
        <begin position="452"/>
        <end position="629"/>
    </location>
</feature>
<feature type="compositionally biased region" description="Polar residues" evidence="1">
    <location>
        <begin position="1"/>
        <end position="15"/>
    </location>
</feature>
<dbReference type="InParanoid" id="A0A409WXI5"/>
<reference evidence="2 3" key="1">
    <citation type="journal article" date="2018" name="Evol. Lett.">
        <title>Horizontal gene cluster transfer increased hallucinogenic mushroom diversity.</title>
        <authorList>
            <person name="Reynolds H.T."/>
            <person name="Vijayakumar V."/>
            <person name="Gluck-Thaler E."/>
            <person name="Korotkin H.B."/>
            <person name="Matheny P.B."/>
            <person name="Slot J.C."/>
        </authorList>
    </citation>
    <scope>NUCLEOTIDE SEQUENCE [LARGE SCALE GENOMIC DNA]</scope>
    <source>
        <strain evidence="2 3">2629</strain>
    </source>
</reference>
<dbReference type="OrthoDB" id="3124689at2759"/>
<feature type="region of interest" description="Disordered" evidence="1">
    <location>
        <begin position="386"/>
        <end position="419"/>
    </location>
</feature>
<dbReference type="AlphaFoldDB" id="A0A409WXI5"/>
<dbReference type="EMBL" id="NHTK01005051">
    <property type="protein sequence ID" value="PPQ83234.1"/>
    <property type="molecule type" value="Genomic_DNA"/>
</dbReference>
<gene>
    <name evidence="2" type="ORF">CVT24_001323</name>
</gene>
<feature type="compositionally biased region" description="Acidic residues" evidence="1">
    <location>
        <begin position="705"/>
        <end position="716"/>
    </location>
</feature>
<dbReference type="Proteomes" id="UP000284842">
    <property type="component" value="Unassembled WGS sequence"/>
</dbReference>
<feature type="compositionally biased region" description="Polar residues" evidence="1">
    <location>
        <begin position="534"/>
        <end position="544"/>
    </location>
</feature>
<feature type="compositionally biased region" description="Basic and acidic residues" evidence="1">
    <location>
        <begin position="545"/>
        <end position="558"/>
    </location>
</feature>
<protein>
    <submittedName>
        <fullName evidence="2">Uncharacterized protein</fullName>
    </submittedName>
</protein>
<comment type="caution">
    <text evidence="2">The sequence shown here is derived from an EMBL/GenBank/DDBJ whole genome shotgun (WGS) entry which is preliminary data.</text>
</comment>
<evidence type="ECO:0000313" key="3">
    <source>
        <dbReference type="Proteomes" id="UP000284842"/>
    </source>
</evidence>
<feature type="region of interest" description="Disordered" evidence="1">
    <location>
        <begin position="684"/>
        <end position="716"/>
    </location>
</feature>
<name>A0A409WXI5_9AGAR</name>
<accession>A0A409WXI5</accession>